<dbReference type="AlphaFoldDB" id="A0A9Q8YAY0"/>
<gene>
    <name evidence="2" type="ORF">NE863_24645</name>
</gene>
<evidence type="ECO:0000259" key="1">
    <source>
        <dbReference type="Pfam" id="PF07484"/>
    </source>
</evidence>
<name>A0A9Q8YAY0_ENSAD</name>
<dbReference type="InterPro" id="IPR011083">
    <property type="entry name" value="Phage_tail_collar_dom"/>
</dbReference>
<reference evidence="2" key="1">
    <citation type="submission" date="2022-06" db="EMBL/GenBank/DDBJ databases">
        <title>Physiological and biochemical characterization and genomic elucidation of a strain of the genus Ensifer adhaerens M8 that combines arsenic oxidation and chromium reduction.</title>
        <authorList>
            <person name="Li X."/>
            <person name="Yu c."/>
        </authorList>
    </citation>
    <scope>NUCLEOTIDE SEQUENCE</scope>
    <source>
        <strain evidence="2">M8</strain>
        <plasmid evidence="2">pA</plasmid>
    </source>
</reference>
<dbReference type="Pfam" id="PF07484">
    <property type="entry name" value="Collar"/>
    <property type="match status" value="1"/>
</dbReference>
<dbReference type="RefSeq" id="WP_252160683.1">
    <property type="nucleotide sequence ID" value="NZ_CP098808.1"/>
</dbReference>
<evidence type="ECO:0000313" key="2">
    <source>
        <dbReference type="EMBL" id="USJ25663.1"/>
    </source>
</evidence>
<evidence type="ECO:0000313" key="3">
    <source>
        <dbReference type="Proteomes" id="UP001055460"/>
    </source>
</evidence>
<proteinExistence type="predicted"/>
<feature type="domain" description="Phage tail collar" evidence="1">
    <location>
        <begin position="7"/>
        <end position="63"/>
    </location>
</feature>
<dbReference type="Proteomes" id="UP001055460">
    <property type="component" value="Plasmid pA"/>
</dbReference>
<dbReference type="EMBL" id="CP098808">
    <property type="protein sequence ID" value="USJ25663.1"/>
    <property type="molecule type" value="Genomic_DNA"/>
</dbReference>
<dbReference type="Gene3D" id="3.90.1340.10">
    <property type="entry name" value="Phage tail collar domain"/>
    <property type="match status" value="1"/>
</dbReference>
<dbReference type="InterPro" id="IPR037053">
    <property type="entry name" value="Phage_tail_collar_dom_sf"/>
</dbReference>
<geneLocation type="plasmid" evidence="2 3">
    <name>pA</name>
</geneLocation>
<accession>A0A9Q8YAY0</accession>
<dbReference type="SUPFAM" id="SSF88874">
    <property type="entry name" value="Receptor-binding domain of short tail fibre protein gp12"/>
    <property type="match status" value="1"/>
</dbReference>
<organism evidence="2 3">
    <name type="scientific">Ensifer adhaerens</name>
    <name type="common">Sinorhizobium morelense</name>
    <dbReference type="NCBI Taxonomy" id="106592"/>
    <lineage>
        <taxon>Bacteria</taxon>
        <taxon>Pseudomonadati</taxon>
        <taxon>Pseudomonadota</taxon>
        <taxon>Alphaproteobacteria</taxon>
        <taxon>Hyphomicrobiales</taxon>
        <taxon>Rhizobiaceae</taxon>
        <taxon>Sinorhizobium/Ensifer group</taxon>
        <taxon>Ensifer</taxon>
    </lineage>
</organism>
<sequence>MTEVYVGQIMMTGFGFAPKGFALCNGQVMAIAQNQALFSLLGTYYGGNGTTNFMLPNLQGRAPMSFGNSVDPSWQPTTAMAEYGGVESVALNTQQIPSHLHQGNGTTAVGDQRAPSLFGTTTLPIYAQPGGSQVPLSSQTIAPAGGGQPHANVQPFNVINFCIALSGVYPSRN</sequence>
<protein>
    <submittedName>
        <fullName evidence="2">Tail fiber protein</fullName>
    </submittedName>
</protein>
<keyword evidence="2" id="KW-0614">Plasmid</keyword>